<dbReference type="GO" id="GO:0016987">
    <property type="term" value="F:sigma factor activity"/>
    <property type="evidence" value="ECO:0007669"/>
    <property type="project" value="UniProtKB-KW"/>
</dbReference>
<evidence type="ECO:0000313" key="7">
    <source>
        <dbReference type="EMBL" id="ODN65837.1"/>
    </source>
</evidence>
<dbReference type="RefSeq" id="WP_069296793.1">
    <property type="nucleotide sequence ID" value="NZ_MCRI01000037.1"/>
</dbReference>
<dbReference type="SUPFAM" id="SSF88659">
    <property type="entry name" value="Sigma3 and sigma4 domains of RNA polymerase sigma factors"/>
    <property type="match status" value="1"/>
</dbReference>
<keyword evidence="2" id="KW-0805">Transcription regulation</keyword>
<dbReference type="PANTHER" id="PTHR43133">
    <property type="entry name" value="RNA POLYMERASE ECF-TYPE SIGMA FACTO"/>
    <property type="match status" value="1"/>
</dbReference>
<dbReference type="NCBIfam" id="TIGR02937">
    <property type="entry name" value="sigma70-ECF"/>
    <property type="match status" value="1"/>
</dbReference>
<keyword evidence="4" id="KW-0804">Transcription</keyword>
<dbReference type="Gene3D" id="1.10.1740.10">
    <property type="match status" value="1"/>
</dbReference>
<dbReference type="Gene3D" id="1.10.10.10">
    <property type="entry name" value="Winged helix-like DNA-binding domain superfamily/Winged helix DNA-binding domain"/>
    <property type="match status" value="1"/>
</dbReference>
<dbReference type="PANTHER" id="PTHR43133:SF63">
    <property type="entry name" value="RNA POLYMERASE SIGMA FACTOR FECI-RELATED"/>
    <property type="match status" value="1"/>
</dbReference>
<keyword evidence="3" id="KW-0731">Sigma factor</keyword>
<comment type="similarity">
    <text evidence="1">Belongs to the sigma-70 factor family. ECF subfamily.</text>
</comment>
<evidence type="ECO:0000256" key="3">
    <source>
        <dbReference type="ARBA" id="ARBA00023082"/>
    </source>
</evidence>
<dbReference type="InterPro" id="IPR013325">
    <property type="entry name" value="RNA_pol_sigma_r2"/>
</dbReference>
<name>A0A1E3GPA4_9GAMM</name>
<accession>A0A1E3GPA4</accession>
<keyword evidence="8" id="KW-1185">Reference proteome</keyword>
<dbReference type="GO" id="GO:0003677">
    <property type="term" value="F:DNA binding"/>
    <property type="evidence" value="ECO:0007669"/>
    <property type="project" value="InterPro"/>
</dbReference>
<evidence type="ECO:0000256" key="4">
    <source>
        <dbReference type="ARBA" id="ARBA00023163"/>
    </source>
</evidence>
<feature type="domain" description="RNA polymerase sigma-70 region 2" evidence="5">
    <location>
        <begin position="13"/>
        <end position="81"/>
    </location>
</feature>
<feature type="domain" description="RNA polymerase sigma factor 70 region 4 type 2" evidence="6">
    <location>
        <begin position="113"/>
        <end position="164"/>
    </location>
</feature>
<protein>
    <submittedName>
        <fullName evidence="7">Putative RNA polymerase sigma factor FecI</fullName>
    </submittedName>
</protein>
<dbReference type="InterPro" id="IPR007627">
    <property type="entry name" value="RNA_pol_sigma70_r2"/>
</dbReference>
<dbReference type="Proteomes" id="UP000094379">
    <property type="component" value="Unassembled WGS sequence"/>
</dbReference>
<evidence type="ECO:0000259" key="5">
    <source>
        <dbReference type="Pfam" id="PF04542"/>
    </source>
</evidence>
<gene>
    <name evidence="7" type="primary">fecI_3</name>
    <name evidence="7" type="ORF">A9E74_02403</name>
</gene>
<dbReference type="Pfam" id="PF08281">
    <property type="entry name" value="Sigma70_r4_2"/>
    <property type="match status" value="1"/>
</dbReference>
<evidence type="ECO:0000259" key="6">
    <source>
        <dbReference type="Pfam" id="PF08281"/>
    </source>
</evidence>
<reference evidence="7 8" key="1">
    <citation type="submission" date="2016-07" db="EMBL/GenBank/DDBJ databases">
        <title>Draft Genome Sequence of Methylophaga muralis Bur 1.</title>
        <authorList>
            <person name="Vasilenko O.V."/>
            <person name="Doronina N.V."/>
            <person name="Shmareva M.N."/>
            <person name="Tarlachkov S.V."/>
            <person name="Mustakhimov I."/>
            <person name="Trotsenko Y.A."/>
        </authorList>
    </citation>
    <scope>NUCLEOTIDE SEQUENCE [LARGE SCALE GENOMIC DNA]</scope>
    <source>
        <strain evidence="7 8">Bur 1</strain>
    </source>
</reference>
<dbReference type="AlphaFoldDB" id="A0A1E3GPA4"/>
<sequence length="170" mass="19736">MAVSKNVLYIDQLYRQESTWLISWLLKRIESRELAADITQDTFERLIKRKRLHQIATIREPRAYLTTIAHGLLADHWRRRTIEKAWLETASSLPHEEIPSPEVQHIILETLTEIDQMLDGLKPAVRKAFLLAQLDGLTGKQIAKQLNVSLATAERYIANAFRHCYALCYE</sequence>
<dbReference type="PATRIC" id="fig|291169.3.peg.2423"/>
<dbReference type="InterPro" id="IPR036388">
    <property type="entry name" value="WH-like_DNA-bd_sf"/>
</dbReference>
<dbReference type="InterPro" id="IPR014284">
    <property type="entry name" value="RNA_pol_sigma-70_dom"/>
</dbReference>
<dbReference type="Pfam" id="PF04542">
    <property type="entry name" value="Sigma70_r2"/>
    <property type="match status" value="1"/>
</dbReference>
<dbReference type="STRING" id="291169.A9E74_02403"/>
<evidence type="ECO:0000313" key="8">
    <source>
        <dbReference type="Proteomes" id="UP000094379"/>
    </source>
</evidence>
<evidence type="ECO:0000256" key="2">
    <source>
        <dbReference type="ARBA" id="ARBA00023015"/>
    </source>
</evidence>
<dbReference type="EMBL" id="MCRI01000037">
    <property type="protein sequence ID" value="ODN65837.1"/>
    <property type="molecule type" value="Genomic_DNA"/>
</dbReference>
<evidence type="ECO:0000256" key="1">
    <source>
        <dbReference type="ARBA" id="ARBA00010641"/>
    </source>
</evidence>
<dbReference type="SUPFAM" id="SSF88946">
    <property type="entry name" value="Sigma2 domain of RNA polymerase sigma factors"/>
    <property type="match status" value="1"/>
</dbReference>
<dbReference type="InterPro" id="IPR013249">
    <property type="entry name" value="RNA_pol_sigma70_r4_t2"/>
</dbReference>
<dbReference type="InterPro" id="IPR039425">
    <property type="entry name" value="RNA_pol_sigma-70-like"/>
</dbReference>
<dbReference type="InterPro" id="IPR013324">
    <property type="entry name" value="RNA_pol_sigma_r3/r4-like"/>
</dbReference>
<organism evidence="7 8">
    <name type="scientific">Methylophaga muralis</name>
    <dbReference type="NCBI Taxonomy" id="291169"/>
    <lineage>
        <taxon>Bacteria</taxon>
        <taxon>Pseudomonadati</taxon>
        <taxon>Pseudomonadota</taxon>
        <taxon>Gammaproteobacteria</taxon>
        <taxon>Thiotrichales</taxon>
        <taxon>Piscirickettsiaceae</taxon>
        <taxon>Methylophaga</taxon>
    </lineage>
</organism>
<dbReference type="GO" id="GO:0006352">
    <property type="term" value="P:DNA-templated transcription initiation"/>
    <property type="evidence" value="ECO:0007669"/>
    <property type="project" value="InterPro"/>
</dbReference>
<proteinExistence type="inferred from homology"/>
<comment type="caution">
    <text evidence="7">The sequence shown here is derived from an EMBL/GenBank/DDBJ whole genome shotgun (WGS) entry which is preliminary data.</text>
</comment>